<keyword evidence="8 18" id="KW-0677">Repeat</keyword>
<comment type="pathway">
    <text evidence="18">Nucleotide-sugar biosynthesis; UDP-N-acetyl-alpha-D-glucosamine biosynthesis; UDP-N-acetyl-alpha-D-glucosamine from N-acetyl-alpha-D-glucosamine 1-phosphate: step 1/1.</text>
</comment>
<dbReference type="InterPro" id="IPR011004">
    <property type="entry name" value="Trimer_LpxA-like_sf"/>
</dbReference>
<comment type="pathway">
    <text evidence="18">Bacterial outer membrane biogenesis; LPS lipid A biosynthesis.</text>
</comment>
<dbReference type="InterPro" id="IPR029044">
    <property type="entry name" value="Nucleotide-diphossugar_trans"/>
</dbReference>
<keyword evidence="6 18" id="KW-0548">Nucleotidyltransferase</keyword>
<comment type="catalytic activity">
    <reaction evidence="15 18">
        <text>alpha-D-glucosamine 1-phosphate + acetyl-CoA = N-acetyl-alpha-D-glucosamine 1-phosphate + CoA + H(+)</text>
        <dbReference type="Rhea" id="RHEA:13725"/>
        <dbReference type="ChEBI" id="CHEBI:15378"/>
        <dbReference type="ChEBI" id="CHEBI:57287"/>
        <dbReference type="ChEBI" id="CHEBI:57288"/>
        <dbReference type="ChEBI" id="CHEBI:57776"/>
        <dbReference type="ChEBI" id="CHEBI:58516"/>
        <dbReference type="EC" id="2.3.1.157"/>
    </reaction>
</comment>
<feature type="binding site" evidence="18">
    <location>
        <position position="88"/>
    </location>
    <ligand>
        <name>UDP-N-acetyl-alpha-D-glucosamine</name>
        <dbReference type="ChEBI" id="CHEBI:57705"/>
    </ligand>
</feature>
<dbReference type="CDD" id="cd02540">
    <property type="entry name" value="GT2_GlmU_N_bac"/>
    <property type="match status" value="1"/>
</dbReference>
<evidence type="ECO:0000256" key="6">
    <source>
        <dbReference type="ARBA" id="ARBA00022695"/>
    </source>
</evidence>
<feature type="binding site" evidence="18">
    <location>
        <position position="152"/>
    </location>
    <ligand>
        <name>UDP-N-acetyl-alpha-D-glucosamine</name>
        <dbReference type="ChEBI" id="CHEBI:57705"/>
    </ligand>
</feature>
<evidence type="ECO:0000256" key="13">
    <source>
        <dbReference type="ARBA" id="ARBA00023315"/>
    </source>
</evidence>
<evidence type="ECO:0000256" key="10">
    <source>
        <dbReference type="ARBA" id="ARBA00022960"/>
    </source>
</evidence>
<feature type="binding site" evidence="18">
    <location>
        <position position="435"/>
    </location>
    <ligand>
        <name>acetyl-CoA</name>
        <dbReference type="ChEBI" id="CHEBI:57288"/>
    </ligand>
</feature>
<dbReference type="KEGG" id="pphe:PP2015_3361"/>
<comment type="similarity">
    <text evidence="3 18">In the N-terminal section; belongs to the N-acetylglucosamine-1-phosphate uridyltransferase family.</text>
</comment>
<evidence type="ECO:0000259" key="19">
    <source>
        <dbReference type="Pfam" id="PF12804"/>
    </source>
</evidence>
<dbReference type="EC" id="2.3.1.157" evidence="18"/>
<feature type="binding site" evidence="18">
    <location>
        <position position="239"/>
    </location>
    <ligand>
        <name>Mg(2+)</name>
        <dbReference type="ChEBI" id="CHEBI:18420"/>
    </ligand>
</feature>
<evidence type="ECO:0000256" key="17">
    <source>
        <dbReference type="ARBA" id="ARBA00049628"/>
    </source>
</evidence>
<dbReference type="InterPro" id="IPR056729">
    <property type="entry name" value="GMPPB_C"/>
</dbReference>
<feature type="domain" description="MobA-like NTP transferase" evidence="19">
    <location>
        <begin position="21"/>
        <end position="142"/>
    </location>
</feature>
<feature type="binding site" evidence="18">
    <location>
        <position position="392"/>
    </location>
    <ligand>
        <name>acetyl-CoA</name>
        <dbReference type="ChEBI" id="CHEBI:57288"/>
    </ligand>
</feature>
<dbReference type="GO" id="GO:0006048">
    <property type="term" value="P:UDP-N-acetylglucosamine biosynthetic process"/>
    <property type="evidence" value="ECO:0007669"/>
    <property type="project" value="UniProtKB-UniPathway"/>
</dbReference>
<evidence type="ECO:0000313" key="22">
    <source>
        <dbReference type="Proteomes" id="UP000061457"/>
    </source>
</evidence>
<dbReference type="SUPFAM" id="SSF53448">
    <property type="entry name" value="Nucleotide-diphospho-sugar transferases"/>
    <property type="match status" value="1"/>
</dbReference>
<keyword evidence="14 18" id="KW-0961">Cell wall biogenesis/degradation</keyword>
<dbReference type="Gene3D" id="2.160.10.10">
    <property type="entry name" value="Hexapeptide repeat proteins"/>
    <property type="match status" value="1"/>
</dbReference>
<evidence type="ECO:0000256" key="18">
    <source>
        <dbReference type="HAMAP-Rule" id="MF_01631"/>
    </source>
</evidence>
<dbReference type="NCBIfam" id="NF010933">
    <property type="entry name" value="PRK14353.1"/>
    <property type="match status" value="1"/>
</dbReference>
<dbReference type="InterPro" id="IPR038009">
    <property type="entry name" value="GlmU_C_LbH"/>
</dbReference>
<comment type="similarity">
    <text evidence="2 18">In the C-terminal section; belongs to the transferase hexapeptide repeat family.</text>
</comment>
<dbReference type="NCBIfam" id="TIGR01173">
    <property type="entry name" value="glmU"/>
    <property type="match status" value="1"/>
</dbReference>
<feature type="active site" description="Proton acceptor" evidence="18">
    <location>
        <position position="375"/>
    </location>
</feature>
<feature type="binding site" evidence="18">
    <location>
        <begin position="93"/>
        <end position="94"/>
    </location>
    <ligand>
        <name>UDP-N-acetyl-alpha-D-glucosamine</name>
        <dbReference type="ChEBI" id="CHEBI:57705"/>
    </ligand>
</feature>
<feature type="binding site" evidence="18">
    <location>
        <begin position="23"/>
        <end position="26"/>
    </location>
    <ligand>
        <name>UDP-N-acetyl-alpha-D-glucosamine</name>
        <dbReference type="ChEBI" id="CHEBI:57705"/>
    </ligand>
</feature>
<reference evidence="21 22" key="1">
    <citation type="submission" date="2015-11" db="EMBL/GenBank/DDBJ databases">
        <authorList>
            <person name="Zhang Y."/>
            <person name="Guo Z."/>
        </authorList>
    </citation>
    <scope>NUCLEOTIDE SEQUENCE [LARGE SCALE GENOMIC DNA]</scope>
    <source>
        <strain evidence="21 22">KCTC 12086</strain>
    </source>
</reference>
<dbReference type="Gene3D" id="3.90.550.10">
    <property type="entry name" value="Spore Coat Polysaccharide Biosynthesis Protein SpsA, Chain A"/>
    <property type="match status" value="1"/>
</dbReference>
<keyword evidence="11 18" id="KW-0573">Peptidoglycan synthesis</keyword>
<dbReference type="GO" id="GO:0009245">
    <property type="term" value="P:lipid A biosynthetic process"/>
    <property type="evidence" value="ECO:0007669"/>
    <property type="project" value="UniProtKB-UniRule"/>
</dbReference>
<evidence type="ECO:0000256" key="1">
    <source>
        <dbReference type="ARBA" id="ARBA00004496"/>
    </source>
</evidence>
<dbReference type="PATRIC" id="fig|161398.10.peg.3425"/>
<feature type="binding site" evidence="18">
    <location>
        <begin position="398"/>
        <end position="399"/>
    </location>
    <ligand>
        <name>acetyl-CoA</name>
        <dbReference type="ChEBI" id="CHEBI:57288"/>
    </ligand>
</feature>
<dbReference type="Pfam" id="PF25087">
    <property type="entry name" value="GMPPB_C"/>
    <property type="match status" value="1"/>
</dbReference>
<evidence type="ECO:0000256" key="7">
    <source>
        <dbReference type="ARBA" id="ARBA00022723"/>
    </source>
</evidence>
<keyword evidence="9 18" id="KW-0460">Magnesium</keyword>
<comment type="catalytic activity">
    <reaction evidence="16 18">
        <text>N-acetyl-alpha-D-glucosamine 1-phosphate + UTP + H(+) = UDP-N-acetyl-alpha-D-glucosamine + diphosphate</text>
        <dbReference type="Rhea" id="RHEA:13509"/>
        <dbReference type="ChEBI" id="CHEBI:15378"/>
        <dbReference type="ChEBI" id="CHEBI:33019"/>
        <dbReference type="ChEBI" id="CHEBI:46398"/>
        <dbReference type="ChEBI" id="CHEBI:57705"/>
        <dbReference type="ChEBI" id="CHEBI:57776"/>
        <dbReference type="EC" id="2.7.7.23"/>
    </reaction>
</comment>
<feature type="binding site" evidence="18">
    <location>
        <position position="389"/>
    </location>
    <ligand>
        <name>UDP-N-acetyl-alpha-D-glucosamine</name>
        <dbReference type="ChEBI" id="CHEBI:57705"/>
    </ligand>
</feature>
<feature type="binding site" evidence="18">
    <location>
        <position position="166"/>
    </location>
    <ligand>
        <name>UDP-N-acetyl-alpha-D-glucosamine</name>
        <dbReference type="ChEBI" id="CHEBI:57705"/>
    </ligand>
</feature>
<keyword evidence="4 18" id="KW-0963">Cytoplasm</keyword>
<dbReference type="AlphaFoldDB" id="A0A0S2K680"/>
<keyword evidence="10 18" id="KW-0133">Cell shape</keyword>
<keyword evidence="12 18" id="KW-0511">Multifunctional enzyme</keyword>
<dbReference type="EC" id="2.7.7.23" evidence="18"/>
<dbReference type="PROSITE" id="PS00101">
    <property type="entry name" value="HEXAPEP_TRANSFERASES"/>
    <property type="match status" value="1"/>
</dbReference>
<dbReference type="Pfam" id="PF12804">
    <property type="entry name" value="NTP_transf_3"/>
    <property type="match status" value="1"/>
</dbReference>
<keyword evidence="5 18" id="KW-0808">Transferase</keyword>
<comment type="subcellular location">
    <subcellularLocation>
        <location evidence="1 18">Cytoplasm</location>
    </subcellularLocation>
</comment>
<feature type="binding site" evidence="18">
    <location>
        <position position="181"/>
    </location>
    <ligand>
        <name>UDP-N-acetyl-alpha-D-glucosamine</name>
        <dbReference type="ChEBI" id="CHEBI:57705"/>
    </ligand>
</feature>
<dbReference type="STRING" id="161398.PP2015_3361"/>
<evidence type="ECO:0000256" key="11">
    <source>
        <dbReference type="ARBA" id="ARBA00022984"/>
    </source>
</evidence>
<evidence type="ECO:0000256" key="2">
    <source>
        <dbReference type="ARBA" id="ARBA00007707"/>
    </source>
</evidence>
<evidence type="ECO:0000259" key="20">
    <source>
        <dbReference type="Pfam" id="PF25087"/>
    </source>
</evidence>
<dbReference type="GO" id="GO:0019134">
    <property type="term" value="F:glucosamine-1-phosphate N-acetyltransferase activity"/>
    <property type="evidence" value="ECO:0007669"/>
    <property type="project" value="UniProtKB-UniRule"/>
</dbReference>
<feature type="binding site" evidence="18">
    <location>
        <position position="378"/>
    </location>
    <ligand>
        <name>UDP-N-acetyl-alpha-D-glucosamine</name>
        <dbReference type="ChEBI" id="CHEBI:57705"/>
    </ligand>
</feature>
<feature type="binding site" evidence="18">
    <location>
        <position position="363"/>
    </location>
    <ligand>
        <name>UDP-N-acetyl-alpha-D-glucosamine</name>
        <dbReference type="ChEBI" id="CHEBI:57705"/>
    </ligand>
</feature>
<dbReference type="GO" id="GO:0071555">
    <property type="term" value="P:cell wall organization"/>
    <property type="evidence" value="ECO:0007669"/>
    <property type="project" value="UniProtKB-KW"/>
</dbReference>
<feature type="region of interest" description="Linker" evidence="18">
    <location>
        <begin position="242"/>
        <end position="262"/>
    </location>
</feature>
<dbReference type="FunFam" id="3.90.550.10:FF:000006">
    <property type="entry name" value="Bifunctional protein GlmU"/>
    <property type="match status" value="1"/>
</dbReference>
<dbReference type="GO" id="GO:0000902">
    <property type="term" value="P:cell morphogenesis"/>
    <property type="evidence" value="ECO:0007669"/>
    <property type="project" value="UniProtKB-UniRule"/>
</dbReference>
<comment type="pathway">
    <text evidence="18">Nucleotide-sugar biosynthesis; UDP-N-acetyl-alpha-D-glucosamine biosynthesis; N-acetyl-alpha-D-glucosamine 1-phosphate from alpha-D-glucosamine 6-phosphate (route II): step 2/2.</text>
</comment>
<evidence type="ECO:0000256" key="5">
    <source>
        <dbReference type="ARBA" id="ARBA00022679"/>
    </source>
</evidence>
<dbReference type="GO" id="GO:0016020">
    <property type="term" value="C:membrane"/>
    <property type="evidence" value="ECO:0007669"/>
    <property type="project" value="GOC"/>
</dbReference>
<proteinExistence type="inferred from homology"/>
<dbReference type="Proteomes" id="UP000061457">
    <property type="component" value="Chromosome I"/>
</dbReference>
<feature type="binding site" evidence="18">
    <location>
        <position position="239"/>
    </location>
    <ligand>
        <name>UDP-N-acetyl-alpha-D-glucosamine</name>
        <dbReference type="ChEBI" id="CHEBI:57705"/>
    </ligand>
</feature>
<comment type="function">
    <text evidence="17 18">Catalyzes the last two sequential reactions in the de novo biosynthetic pathway for UDP-N-acetylglucosamine (UDP-GlcNAc). The C-terminal domain catalyzes the transfer of acetyl group from acetyl coenzyme A to glucosamine-1-phosphate (GlcN-1-P) to produce N-acetylglucosamine-1-phosphate (GlcNAc-1-P), which is converted into UDP-GlcNAc by the transfer of uridine 5-monophosphate (from uridine 5-triphosphate), a reaction catalyzed by the N-terminal domain.</text>
</comment>
<feature type="binding site" evidence="18">
    <location>
        <position position="345"/>
    </location>
    <ligand>
        <name>UDP-N-acetyl-alpha-D-glucosamine</name>
        <dbReference type="ChEBI" id="CHEBI:57705"/>
    </ligand>
</feature>
<keyword evidence="7 18" id="KW-0479">Metal-binding</keyword>
<feature type="binding site" evidence="18">
    <location>
        <position position="37"/>
    </location>
    <ligand>
        <name>UDP-N-acetyl-alpha-D-glucosamine</name>
        <dbReference type="ChEBI" id="CHEBI:57705"/>
    </ligand>
</feature>
<dbReference type="PANTHER" id="PTHR43584:SF3">
    <property type="entry name" value="BIFUNCTIONAL PROTEIN GLMU"/>
    <property type="match status" value="1"/>
</dbReference>
<evidence type="ECO:0000256" key="8">
    <source>
        <dbReference type="ARBA" id="ARBA00022737"/>
    </source>
</evidence>
<evidence type="ECO:0000256" key="3">
    <source>
        <dbReference type="ARBA" id="ARBA00007947"/>
    </source>
</evidence>
<sequence>MYETETQAKNKDSVLMALTSIILAAGKGTRMRSKLPKVLHPVAGKPMVQHVIDNAVSLGARETNLVYGHGREQLQAALAHNEVNWVLQEEQLGTGHAVAVAKEHIADDDTVLILYGDVPLTKKSTLEKLLAATPEKGLAVLTVNLDDPTGYGRMLRENDKLVGIVEQKDATPEQLAIQEINTGIMAANGELLKRWLSNLSNNNAQGEYYLTDIVAMAHSEGVEITSAQPDHPMEVEGANNRVQLAALERAYQAWQAEELMINGASLADPARIDVRGMVKTGQDVQIDVNVIFEGDVVLGDDVVIGPNCVLKNCTIGDGVVVKANTMIEDAQVAAKCTLGPFARLRPGAVMEEDSHIGNFVEMKKSRLGKGSKANHLTYLGDAEVGEKVNIGAGTITCNYDGVNKSKTIIGDNAFIGSNSSLVAPVQIGATATIGAGSVITSTVEDEQLAVARGKQRNLDGWQRPVKKS</sequence>
<evidence type="ECO:0000256" key="16">
    <source>
        <dbReference type="ARBA" id="ARBA00048493"/>
    </source>
</evidence>
<accession>A0A0S2K680</accession>
<evidence type="ECO:0000256" key="15">
    <source>
        <dbReference type="ARBA" id="ARBA00048247"/>
    </source>
</evidence>
<evidence type="ECO:0000256" key="9">
    <source>
        <dbReference type="ARBA" id="ARBA00022842"/>
    </source>
</evidence>
<keyword evidence="22" id="KW-1185">Reference proteome</keyword>
<feature type="domain" description="Mannose-1-phosphate guanyltransferase C-terminal" evidence="20">
    <location>
        <begin position="276"/>
        <end position="362"/>
    </location>
</feature>
<feature type="binding site" evidence="18">
    <location>
        <position position="452"/>
    </location>
    <ligand>
        <name>acetyl-CoA</name>
        <dbReference type="ChEBI" id="CHEBI:57288"/>
    </ligand>
</feature>
<feature type="binding site" evidence="18">
    <location>
        <position position="417"/>
    </location>
    <ligand>
        <name>acetyl-CoA</name>
        <dbReference type="ChEBI" id="CHEBI:57288"/>
    </ligand>
</feature>
<evidence type="ECO:0000256" key="4">
    <source>
        <dbReference type="ARBA" id="ARBA00022490"/>
    </source>
</evidence>
<evidence type="ECO:0000256" key="12">
    <source>
        <dbReference type="ARBA" id="ARBA00023268"/>
    </source>
</evidence>
<dbReference type="GO" id="GO:0008360">
    <property type="term" value="P:regulation of cell shape"/>
    <property type="evidence" value="ECO:0007669"/>
    <property type="project" value="UniProtKB-KW"/>
</dbReference>
<keyword evidence="13 18" id="KW-0012">Acyltransferase</keyword>
<dbReference type="EMBL" id="CP013187">
    <property type="protein sequence ID" value="ALO43836.1"/>
    <property type="molecule type" value="Genomic_DNA"/>
</dbReference>
<dbReference type="UniPathway" id="UPA00973"/>
<dbReference type="InterPro" id="IPR001451">
    <property type="entry name" value="Hexapep"/>
</dbReference>
<dbReference type="PANTHER" id="PTHR43584">
    <property type="entry name" value="NUCLEOTIDYL TRANSFERASE"/>
    <property type="match status" value="1"/>
</dbReference>
<dbReference type="GO" id="GO:0005737">
    <property type="term" value="C:cytoplasm"/>
    <property type="evidence" value="ECO:0007669"/>
    <property type="project" value="UniProtKB-SubCell"/>
</dbReference>
<dbReference type="Pfam" id="PF00132">
    <property type="entry name" value="Hexapep"/>
    <property type="match status" value="1"/>
</dbReference>
<dbReference type="HAMAP" id="MF_01631">
    <property type="entry name" value="GlmU"/>
    <property type="match status" value="1"/>
</dbReference>
<comment type="subunit">
    <text evidence="18">Homotrimer.</text>
</comment>
<dbReference type="InterPro" id="IPR005882">
    <property type="entry name" value="Bifunctional_GlmU"/>
</dbReference>
<gene>
    <name evidence="18" type="primary">glmU</name>
    <name evidence="21" type="ORF">PP2015_3361</name>
</gene>
<dbReference type="CDD" id="cd03353">
    <property type="entry name" value="LbH_GlmU_C"/>
    <property type="match status" value="1"/>
</dbReference>
<dbReference type="InterPro" id="IPR018357">
    <property type="entry name" value="Hexapep_transf_CS"/>
</dbReference>
<dbReference type="UniPathway" id="UPA00113">
    <property type="reaction ID" value="UER00532"/>
</dbReference>
<dbReference type="GO" id="GO:0000287">
    <property type="term" value="F:magnesium ion binding"/>
    <property type="evidence" value="ECO:0007669"/>
    <property type="project" value="UniProtKB-UniRule"/>
</dbReference>
<evidence type="ECO:0000256" key="14">
    <source>
        <dbReference type="ARBA" id="ARBA00023316"/>
    </source>
</evidence>
<dbReference type="GO" id="GO:0009252">
    <property type="term" value="P:peptidoglycan biosynthetic process"/>
    <property type="evidence" value="ECO:0007669"/>
    <property type="project" value="UniProtKB-UniRule"/>
</dbReference>
<dbReference type="InterPro" id="IPR025877">
    <property type="entry name" value="MobA-like_NTP_Trfase"/>
</dbReference>
<name>A0A0S2K680_9GAMM</name>
<feature type="region of interest" description="Pyrophosphorylase" evidence="18">
    <location>
        <begin position="1"/>
        <end position="241"/>
    </location>
</feature>
<feature type="binding site" evidence="18">
    <location>
        <position position="117"/>
    </location>
    <ligand>
        <name>Mg(2+)</name>
        <dbReference type="ChEBI" id="CHEBI:18420"/>
    </ligand>
</feature>
<protein>
    <recommendedName>
        <fullName evidence="18">Bifunctional protein GlmU</fullName>
    </recommendedName>
    <domain>
        <recommendedName>
            <fullName evidence="18">UDP-N-acetylglucosamine pyrophosphorylase</fullName>
            <ecNumber evidence="18">2.7.7.23</ecNumber>
        </recommendedName>
        <alternativeName>
            <fullName evidence="18">N-acetylglucosamine-1-phosphate uridyltransferase</fullName>
        </alternativeName>
    </domain>
    <domain>
        <recommendedName>
            <fullName evidence="18">Glucosamine-1-phosphate N-acetyltransferase</fullName>
            <ecNumber evidence="18">2.3.1.157</ecNumber>
        </recommendedName>
    </domain>
</protein>
<organism evidence="21 22">
    <name type="scientific">Pseudoalteromonas phenolica</name>
    <dbReference type="NCBI Taxonomy" id="161398"/>
    <lineage>
        <taxon>Bacteria</taxon>
        <taxon>Pseudomonadati</taxon>
        <taxon>Pseudomonadota</taxon>
        <taxon>Gammaproteobacteria</taxon>
        <taxon>Alteromonadales</taxon>
        <taxon>Pseudoalteromonadaceae</taxon>
        <taxon>Pseudoalteromonas</taxon>
    </lineage>
</organism>
<feature type="region of interest" description="N-acetyltransferase" evidence="18">
    <location>
        <begin position="263"/>
        <end position="468"/>
    </location>
</feature>
<dbReference type="InterPro" id="IPR050065">
    <property type="entry name" value="GlmU-like"/>
</dbReference>
<feature type="binding site" evidence="18">
    <location>
        <begin position="115"/>
        <end position="117"/>
    </location>
    <ligand>
        <name>UDP-N-acetyl-alpha-D-glucosamine</name>
        <dbReference type="ChEBI" id="CHEBI:57705"/>
    </ligand>
</feature>
<dbReference type="SUPFAM" id="SSF51161">
    <property type="entry name" value="Trimeric LpxA-like enzymes"/>
    <property type="match status" value="1"/>
</dbReference>
<dbReference type="GO" id="GO:0003977">
    <property type="term" value="F:UDP-N-acetylglucosamine diphosphorylase activity"/>
    <property type="evidence" value="ECO:0007669"/>
    <property type="project" value="UniProtKB-UniRule"/>
</dbReference>
<evidence type="ECO:0000313" key="21">
    <source>
        <dbReference type="EMBL" id="ALO43836.1"/>
    </source>
</evidence>
<comment type="cofactor">
    <cofactor evidence="18">
        <name>Mg(2+)</name>
        <dbReference type="ChEBI" id="CHEBI:18420"/>
    </cofactor>
    <text evidence="18">Binds 1 Mg(2+) ion per subunit.</text>
</comment>